<dbReference type="Proteomes" id="UP001344906">
    <property type="component" value="Unassembled WGS sequence"/>
</dbReference>
<dbReference type="EMBL" id="BSRI01000002">
    <property type="protein sequence ID" value="GLV56855.1"/>
    <property type="molecule type" value="Genomic_DNA"/>
</dbReference>
<name>A0ABQ6FT33_9CHLR</name>
<accession>A0ABQ6FT33</accession>
<feature type="region of interest" description="Disordered" evidence="1">
    <location>
        <begin position="1"/>
        <end position="25"/>
    </location>
</feature>
<gene>
    <name evidence="2" type="ORF">KDH_36940</name>
</gene>
<keyword evidence="3" id="KW-1185">Reference proteome</keyword>
<proteinExistence type="predicted"/>
<evidence type="ECO:0000256" key="1">
    <source>
        <dbReference type="SAM" id="MobiDB-lite"/>
    </source>
</evidence>
<sequence>MGNTAARVATITREDRTSNHQGERYNKSTCDPCLWALAQEALGRVREQIHEALAQEDHEPAIALLIRTLLRAAYEQRNLFLLICVGESHLLTQANTHRAQQGLPLALE</sequence>
<protein>
    <submittedName>
        <fullName evidence="2">Uncharacterized protein</fullName>
    </submittedName>
</protein>
<comment type="caution">
    <text evidence="2">The sequence shown here is derived from an EMBL/GenBank/DDBJ whole genome shotgun (WGS) entry which is preliminary data.</text>
</comment>
<evidence type="ECO:0000313" key="3">
    <source>
        <dbReference type="Proteomes" id="UP001344906"/>
    </source>
</evidence>
<reference evidence="2 3" key="1">
    <citation type="submission" date="2023-02" db="EMBL/GenBank/DDBJ databases">
        <title>Dictyobacter halimunensis sp. nov., a new member of the class Ktedonobacteria from forest soil in a geothermal area.</title>
        <authorList>
            <person name="Rachmania M.K."/>
            <person name="Ningsih F."/>
            <person name="Sakai Y."/>
            <person name="Yabe S."/>
            <person name="Yokota A."/>
            <person name="Sjamsuridzal W."/>
        </authorList>
    </citation>
    <scope>NUCLEOTIDE SEQUENCE [LARGE SCALE GENOMIC DNA]</scope>
    <source>
        <strain evidence="2 3">S3.2.2.5</strain>
    </source>
</reference>
<feature type="compositionally biased region" description="Basic and acidic residues" evidence="1">
    <location>
        <begin position="12"/>
        <end position="25"/>
    </location>
</feature>
<organism evidence="2 3">
    <name type="scientific">Dictyobacter halimunensis</name>
    <dbReference type="NCBI Taxonomy" id="3026934"/>
    <lineage>
        <taxon>Bacteria</taxon>
        <taxon>Bacillati</taxon>
        <taxon>Chloroflexota</taxon>
        <taxon>Ktedonobacteria</taxon>
        <taxon>Ktedonobacterales</taxon>
        <taxon>Dictyobacteraceae</taxon>
        <taxon>Dictyobacter</taxon>
    </lineage>
</organism>
<evidence type="ECO:0000313" key="2">
    <source>
        <dbReference type="EMBL" id="GLV56855.1"/>
    </source>
</evidence>